<dbReference type="Gene3D" id="3.30.559.10">
    <property type="entry name" value="Chloramphenicol acetyltransferase-like domain"/>
    <property type="match status" value="2"/>
</dbReference>
<name>A0A1E5UZF3_9POAL</name>
<dbReference type="EMBL" id="LWDX02057143">
    <property type="protein sequence ID" value="OEL18276.1"/>
    <property type="molecule type" value="Genomic_DNA"/>
</dbReference>
<dbReference type="Proteomes" id="UP000095767">
    <property type="component" value="Unassembled WGS sequence"/>
</dbReference>
<keyword evidence="3" id="KW-0012">Acyltransferase</keyword>
<comment type="caution">
    <text evidence="4">The sequence shown here is derived from an EMBL/GenBank/DDBJ whole genome shotgun (WGS) entry which is preliminary data.</text>
</comment>
<protein>
    <submittedName>
        <fullName evidence="4">Shikimate O-hydroxycinnamoyltransferase</fullName>
    </submittedName>
</protein>
<sequence length="451" mass="48946">LILRREPASQSGNMVAATEGAQLQDVQVVESSLVTPSQGTPREQLWLSPIDLQLVNRGHTPTVYFYRPAVDDASAAGDFFDVARLKESMARALVDFYPLAGRLGVDAGGRFVIDCNAEGALLVVARSDVTVGDVSPSPELKKLFVPRVEPWSSIMLAIQVTFLKCGGVAFGTALHHAAADATSAFRFFHKWSELCSGRDDGAMVETELPCHDRGLLRPRSPPFVSPDAFAVFCPKLTLTQTSEPATSKVITFSKDHVAALKHACGGVSTFCALSAHVWRCVCVARGLPADATTRLTLPANIRGRMEPPVPDSYFGNAIIWVGTSGMVRDITSEGLADTAGRIRGAVRRMDDEVVRSAIDYFELAEKNGQPMPGNQPETDLRVISWLGMPVYDADYGWGKPQLMVRAESERSGFVYLMNDGAGVQVVVCAETAILKELEKLLYRSESLPEIN</sequence>
<evidence type="ECO:0000313" key="5">
    <source>
        <dbReference type="Proteomes" id="UP000095767"/>
    </source>
</evidence>
<dbReference type="OrthoDB" id="610638at2759"/>
<comment type="similarity">
    <text evidence="1">Belongs to the plant acyltransferase family.</text>
</comment>
<dbReference type="PANTHER" id="PTHR31642">
    <property type="entry name" value="TRICHOTHECENE 3-O-ACETYLTRANSFERASE"/>
    <property type="match status" value="1"/>
</dbReference>
<gene>
    <name evidence="4" type="ORF">BAE44_0020705</name>
</gene>
<dbReference type="Pfam" id="PF02458">
    <property type="entry name" value="Transferase"/>
    <property type="match status" value="1"/>
</dbReference>
<dbReference type="InterPro" id="IPR023213">
    <property type="entry name" value="CAT-like_dom_sf"/>
</dbReference>
<dbReference type="PANTHER" id="PTHR31642:SF16">
    <property type="entry name" value="OS08G0543400 PROTEIN"/>
    <property type="match status" value="1"/>
</dbReference>
<evidence type="ECO:0000256" key="1">
    <source>
        <dbReference type="ARBA" id="ARBA00009861"/>
    </source>
</evidence>
<reference evidence="4 5" key="1">
    <citation type="submission" date="2016-09" db="EMBL/GenBank/DDBJ databases">
        <title>The draft genome of Dichanthelium oligosanthes: A C3 panicoid grass species.</title>
        <authorList>
            <person name="Studer A.J."/>
            <person name="Schnable J.C."/>
            <person name="Brutnell T.P."/>
        </authorList>
    </citation>
    <scope>NUCLEOTIDE SEQUENCE [LARGE SCALE GENOMIC DNA]</scope>
    <source>
        <strain evidence="5">cv. Kellogg 1175</strain>
        <tissue evidence="4">Leaf</tissue>
    </source>
</reference>
<evidence type="ECO:0000256" key="3">
    <source>
        <dbReference type="ARBA" id="ARBA00023315"/>
    </source>
</evidence>
<keyword evidence="2 4" id="KW-0808">Transferase</keyword>
<dbReference type="AlphaFoldDB" id="A0A1E5UZF3"/>
<evidence type="ECO:0000256" key="2">
    <source>
        <dbReference type="ARBA" id="ARBA00022679"/>
    </source>
</evidence>
<organism evidence="4 5">
    <name type="scientific">Dichanthelium oligosanthes</name>
    <dbReference type="NCBI Taxonomy" id="888268"/>
    <lineage>
        <taxon>Eukaryota</taxon>
        <taxon>Viridiplantae</taxon>
        <taxon>Streptophyta</taxon>
        <taxon>Embryophyta</taxon>
        <taxon>Tracheophyta</taxon>
        <taxon>Spermatophyta</taxon>
        <taxon>Magnoliopsida</taxon>
        <taxon>Liliopsida</taxon>
        <taxon>Poales</taxon>
        <taxon>Poaceae</taxon>
        <taxon>PACMAD clade</taxon>
        <taxon>Panicoideae</taxon>
        <taxon>Panicodae</taxon>
        <taxon>Paniceae</taxon>
        <taxon>Dichantheliinae</taxon>
        <taxon>Dichanthelium</taxon>
    </lineage>
</organism>
<dbReference type="InterPro" id="IPR050317">
    <property type="entry name" value="Plant_Fungal_Acyltransferase"/>
</dbReference>
<accession>A0A1E5UZF3</accession>
<proteinExistence type="inferred from homology"/>
<feature type="non-terminal residue" evidence="4">
    <location>
        <position position="1"/>
    </location>
</feature>
<dbReference type="GO" id="GO:0016747">
    <property type="term" value="F:acyltransferase activity, transferring groups other than amino-acyl groups"/>
    <property type="evidence" value="ECO:0007669"/>
    <property type="project" value="TreeGrafter"/>
</dbReference>
<evidence type="ECO:0000313" key="4">
    <source>
        <dbReference type="EMBL" id="OEL18276.1"/>
    </source>
</evidence>
<keyword evidence="5" id="KW-1185">Reference proteome</keyword>
<dbReference type="STRING" id="888268.A0A1E5UZF3"/>